<evidence type="ECO:0000256" key="1">
    <source>
        <dbReference type="SAM" id="MobiDB-lite"/>
    </source>
</evidence>
<gene>
    <name evidence="2" type="ORF">CFOL_v3_24857</name>
</gene>
<organism evidence="2 3">
    <name type="scientific">Cephalotus follicularis</name>
    <name type="common">Albany pitcher plant</name>
    <dbReference type="NCBI Taxonomy" id="3775"/>
    <lineage>
        <taxon>Eukaryota</taxon>
        <taxon>Viridiplantae</taxon>
        <taxon>Streptophyta</taxon>
        <taxon>Embryophyta</taxon>
        <taxon>Tracheophyta</taxon>
        <taxon>Spermatophyta</taxon>
        <taxon>Magnoliopsida</taxon>
        <taxon>eudicotyledons</taxon>
        <taxon>Gunneridae</taxon>
        <taxon>Pentapetalae</taxon>
        <taxon>rosids</taxon>
        <taxon>fabids</taxon>
        <taxon>Oxalidales</taxon>
        <taxon>Cephalotaceae</taxon>
        <taxon>Cephalotus</taxon>
    </lineage>
</organism>
<dbReference type="PANTHER" id="PTHR33325:SF11">
    <property type="entry name" value="COLD SHOCK DOMAIN-CONTAINING PROTEIN 4-LIKE"/>
    <property type="match status" value="1"/>
</dbReference>
<sequence>LQNHDSRLTGSAPLPEVNATSSNFRRQCRWRGRGRGNGRNQNFLGPRHWYRVCRTAKHWVNLYQASLNEKGKQIETNFIDHCNLLETTQSDFVSMSTTHLDIADFLTDPNEKMD</sequence>
<dbReference type="Proteomes" id="UP000187406">
    <property type="component" value="Unassembled WGS sequence"/>
</dbReference>
<name>A0A1Q3CMR0_CEPFO</name>
<proteinExistence type="predicted"/>
<feature type="non-terminal residue" evidence="2">
    <location>
        <position position="114"/>
    </location>
</feature>
<feature type="non-terminal residue" evidence="2">
    <location>
        <position position="1"/>
    </location>
</feature>
<dbReference type="InParanoid" id="A0A1Q3CMR0"/>
<accession>A0A1Q3CMR0</accession>
<keyword evidence="3" id="KW-1185">Reference proteome</keyword>
<dbReference type="AlphaFoldDB" id="A0A1Q3CMR0"/>
<protein>
    <submittedName>
        <fullName evidence="2">Uncharacterized protein</fullName>
    </submittedName>
</protein>
<feature type="region of interest" description="Disordered" evidence="1">
    <location>
        <begin position="1"/>
        <end position="20"/>
    </location>
</feature>
<evidence type="ECO:0000313" key="2">
    <source>
        <dbReference type="EMBL" id="GAV81402.1"/>
    </source>
</evidence>
<dbReference type="OrthoDB" id="1751235at2759"/>
<comment type="caution">
    <text evidence="2">The sequence shown here is derived from an EMBL/GenBank/DDBJ whole genome shotgun (WGS) entry which is preliminary data.</text>
</comment>
<evidence type="ECO:0000313" key="3">
    <source>
        <dbReference type="Proteomes" id="UP000187406"/>
    </source>
</evidence>
<dbReference type="PANTHER" id="PTHR33325">
    <property type="entry name" value="ZINC FINGER, CCHC-TYPE-RELATED"/>
    <property type="match status" value="1"/>
</dbReference>
<dbReference type="EMBL" id="BDDD01002392">
    <property type="protein sequence ID" value="GAV81402.1"/>
    <property type="molecule type" value="Genomic_DNA"/>
</dbReference>
<reference evidence="3" key="1">
    <citation type="submission" date="2016-04" db="EMBL/GenBank/DDBJ databases">
        <title>Cephalotus genome sequencing.</title>
        <authorList>
            <person name="Fukushima K."/>
            <person name="Hasebe M."/>
            <person name="Fang X."/>
        </authorList>
    </citation>
    <scope>NUCLEOTIDE SEQUENCE [LARGE SCALE GENOMIC DNA]</scope>
    <source>
        <strain evidence="3">cv. St1</strain>
    </source>
</reference>